<evidence type="ECO:0000313" key="2">
    <source>
        <dbReference type="Proteomes" id="UP000063308"/>
    </source>
</evidence>
<dbReference type="EMBL" id="AP014685">
    <property type="protein sequence ID" value="BAR54333.1"/>
    <property type="molecule type" value="Genomic_DNA"/>
</dbReference>
<accession>A0A0E4BKB1</accession>
<dbReference type="Proteomes" id="UP000063308">
    <property type="component" value="Chromosome"/>
</dbReference>
<dbReference type="InterPro" id="IPR033752">
    <property type="entry name" value="MetA_family"/>
</dbReference>
<name>A0A0E4BKB1_9BRAD</name>
<dbReference type="GO" id="GO:0016740">
    <property type="term" value="F:transferase activity"/>
    <property type="evidence" value="ECO:0007669"/>
    <property type="project" value="UniProtKB-KW"/>
</dbReference>
<organism evidence="1 2">
    <name type="scientific">Bradyrhizobium diazoefficiens</name>
    <dbReference type="NCBI Taxonomy" id="1355477"/>
    <lineage>
        <taxon>Bacteria</taxon>
        <taxon>Pseudomonadati</taxon>
        <taxon>Pseudomonadota</taxon>
        <taxon>Alphaproteobacteria</taxon>
        <taxon>Hyphomicrobiales</taxon>
        <taxon>Nitrobacteraceae</taxon>
        <taxon>Bradyrhizobium</taxon>
    </lineage>
</organism>
<protein>
    <submittedName>
        <fullName evidence="1">Homoserine O-succinyltransferase</fullName>
    </submittedName>
</protein>
<dbReference type="AlphaFoldDB" id="A0A0E4BKB1"/>
<reference evidence="1 2" key="1">
    <citation type="submission" date="2014-11" db="EMBL/GenBank/DDBJ databases">
        <title>Symbiosis island explosion on the genome of extra-slow-growing strains of soybean bradyrhizobia with massive insertion sequences.</title>
        <authorList>
            <person name="Iida T."/>
            <person name="Minamisawa K."/>
        </authorList>
    </citation>
    <scope>NUCLEOTIDE SEQUENCE [LARGE SCALE GENOMIC DNA]</scope>
    <source>
        <strain evidence="1 2">NK6</strain>
    </source>
</reference>
<keyword evidence="1" id="KW-0808">Transferase</keyword>
<sequence length="74" mass="7879">MASPGNRAECLDIGLINNMSDAALMSTERQLFDLLAAAAGRLCVRLHFYTMEATPVRNGGAITFVDTTVASTIC</sequence>
<evidence type="ECO:0000313" key="1">
    <source>
        <dbReference type="EMBL" id="BAR54333.1"/>
    </source>
</evidence>
<dbReference type="InterPro" id="IPR029062">
    <property type="entry name" value="Class_I_gatase-like"/>
</dbReference>
<proteinExistence type="predicted"/>
<dbReference type="Gene3D" id="3.40.50.880">
    <property type="match status" value="1"/>
</dbReference>
<dbReference type="Pfam" id="PF04204">
    <property type="entry name" value="HTS"/>
    <property type="match status" value="1"/>
</dbReference>
<gene>
    <name evidence="1" type="ORF">NK6_1148</name>
</gene>